<dbReference type="GO" id="GO:0004252">
    <property type="term" value="F:serine-type endopeptidase activity"/>
    <property type="evidence" value="ECO:0007669"/>
    <property type="project" value="InterPro"/>
</dbReference>
<dbReference type="Proteomes" id="UP000252254">
    <property type="component" value="Unassembled WGS sequence"/>
</dbReference>
<evidence type="ECO:0000313" key="6">
    <source>
        <dbReference type="Proteomes" id="UP000252254"/>
    </source>
</evidence>
<organism evidence="5 6">
    <name type="scientific">Paraliobacillus ryukyuensis</name>
    <dbReference type="NCBI Taxonomy" id="200904"/>
    <lineage>
        <taxon>Bacteria</taxon>
        <taxon>Bacillati</taxon>
        <taxon>Bacillota</taxon>
        <taxon>Bacilli</taxon>
        <taxon>Bacillales</taxon>
        <taxon>Bacillaceae</taxon>
        <taxon>Paraliobacillus</taxon>
    </lineage>
</organism>
<dbReference type="PANTHER" id="PTHR43343:SF3">
    <property type="entry name" value="PROTEASE DO-LIKE 8, CHLOROPLASTIC"/>
    <property type="match status" value="1"/>
</dbReference>
<accession>A0A366DWQ8</accession>
<keyword evidence="6" id="KW-1185">Reference proteome</keyword>
<dbReference type="PANTHER" id="PTHR43343">
    <property type="entry name" value="PEPTIDASE S12"/>
    <property type="match status" value="1"/>
</dbReference>
<evidence type="ECO:0000256" key="2">
    <source>
        <dbReference type="ARBA" id="ARBA00022801"/>
    </source>
</evidence>
<dbReference type="EMBL" id="QNRI01000010">
    <property type="protein sequence ID" value="RBO94526.1"/>
    <property type="molecule type" value="Genomic_DNA"/>
</dbReference>
<dbReference type="PRINTS" id="PR00834">
    <property type="entry name" value="PROTEASES2C"/>
</dbReference>
<keyword evidence="4" id="KW-0812">Transmembrane</keyword>
<evidence type="ECO:0000313" key="5">
    <source>
        <dbReference type="EMBL" id="RBO94526.1"/>
    </source>
</evidence>
<reference evidence="5 6" key="1">
    <citation type="submission" date="2018-06" db="EMBL/GenBank/DDBJ databases">
        <title>Genomic Encyclopedia of Type Strains, Phase IV (KMG-IV): sequencing the most valuable type-strain genomes for metagenomic binning, comparative biology and taxonomic classification.</title>
        <authorList>
            <person name="Goeker M."/>
        </authorList>
    </citation>
    <scope>NUCLEOTIDE SEQUENCE [LARGE SCALE GENOMIC DNA]</scope>
    <source>
        <strain evidence="5 6">DSM 15140</strain>
    </source>
</reference>
<evidence type="ECO:0000256" key="4">
    <source>
        <dbReference type="SAM" id="Phobius"/>
    </source>
</evidence>
<comment type="caution">
    <text evidence="5">The sequence shown here is derived from an EMBL/GenBank/DDBJ whole genome shotgun (WGS) entry which is preliminary data.</text>
</comment>
<dbReference type="STRING" id="200904.GCA_900168775_01409"/>
<dbReference type="RefSeq" id="WP_113869714.1">
    <property type="nucleotide sequence ID" value="NZ_BAABQN010000009.1"/>
</dbReference>
<keyword evidence="1" id="KW-0645">Protease</keyword>
<dbReference type="AlphaFoldDB" id="A0A366DWQ8"/>
<dbReference type="InterPro" id="IPR009003">
    <property type="entry name" value="Peptidase_S1_PA"/>
</dbReference>
<dbReference type="Gene3D" id="2.40.10.120">
    <property type="match status" value="1"/>
</dbReference>
<evidence type="ECO:0000256" key="1">
    <source>
        <dbReference type="ARBA" id="ARBA00022670"/>
    </source>
</evidence>
<feature type="transmembrane region" description="Helical" evidence="4">
    <location>
        <begin position="7"/>
        <end position="28"/>
    </location>
</feature>
<dbReference type="InterPro" id="IPR051201">
    <property type="entry name" value="Chloro_Bact_Ser_Proteases"/>
</dbReference>
<keyword evidence="4" id="KW-0472">Membrane</keyword>
<dbReference type="OrthoDB" id="189537at2"/>
<dbReference type="GO" id="GO:0006508">
    <property type="term" value="P:proteolysis"/>
    <property type="evidence" value="ECO:0007669"/>
    <property type="project" value="UniProtKB-KW"/>
</dbReference>
<dbReference type="SUPFAM" id="SSF50494">
    <property type="entry name" value="Trypsin-like serine proteases"/>
    <property type="match status" value="1"/>
</dbReference>
<gene>
    <name evidence="5" type="ORF">DES48_11011</name>
</gene>
<keyword evidence="3" id="KW-0720">Serine protease</keyword>
<dbReference type="Pfam" id="PF13365">
    <property type="entry name" value="Trypsin_2"/>
    <property type="match status" value="1"/>
</dbReference>
<sequence>MKQKKMIYYIALGIALTVLTVAASFFYYQHWAAQEIHVENNLAKPIDNQTGEKMLASVIHDAQKSVVQITVETETSERTGSGFLYNALGDIITNAHVVKDATSITVTLSNAETYKAAIVGIGDKTDIAVIRVPQLTNRTVMHTASESLAVGDEIIAIGSPLGFQNSVSVGIISGTNRSFDVDGFNYKNVYQISANITHGNSGGPLINRNNGEIVGINSAGVSDSDIAFSIPIEQVMEQVTEWSNSINNNDLVFPSTSLDLKLDASKVKEDAEYLVNYFFESLQIRDYINAYTLLGSDLQTDQSYSDFRSAYVHYTSLTVNDINVVYESDKEQAQVIASVELQKVDQDDPESWSYTFSIGYENDQLKILTYDSSLSEES</sequence>
<protein>
    <submittedName>
        <fullName evidence="5">Trypsin-like peptidase</fullName>
    </submittedName>
</protein>
<dbReference type="InterPro" id="IPR001940">
    <property type="entry name" value="Peptidase_S1C"/>
</dbReference>
<keyword evidence="2" id="KW-0378">Hydrolase</keyword>
<name>A0A366DWQ8_9BACI</name>
<keyword evidence="4" id="KW-1133">Transmembrane helix</keyword>
<proteinExistence type="predicted"/>
<evidence type="ECO:0000256" key="3">
    <source>
        <dbReference type="ARBA" id="ARBA00022825"/>
    </source>
</evidence>